<accession>A0A8S1KWR2</accession>
<evidence type="ECO:0000256" key="1">
    <source>
        <dbReference type="RuleBase" id="RU362111"/>
    </source>
</evidence>
<dbReference type="GO" id="GO:0042586">
    <property type="term" value="F:peptide deformylase activity"/>
    <property type="evidence" value="ECO:0007669"/>
    <property type="project" value="UniProtKB-EC"/>
</dbReference>
<protein>
    <recommendedName>
        <fullName evidence="1">Peptide deformylase</fullName>
        <ecNumber evidence="1">3.5.1.88</ecNumber>
    </recommendedName>
</protein>
<evidence type="ECO:0000313" key="3">
    <source>
        <dbReference type="Proteomes" id="UP000688137"/>
    </source>
</evidence>
<gene>
    <name evidence="2" type="ORF">PPRIM_AZ9-3.1.T0260227</name>
</gene>
<keyword evidence="3" id="KW-1185">Reference proteome</keyword>
<keyword evidence="1" id="KW-0378">Hydrolase</keyword>
<dbReference type="OMA" id="LPQSSKM"/>
<comment type="catalytic activity">
    <reaction evidence="1">
        <text>N-terminal N-formyl-L-methionyl-[peptide] + H2O = N-terminal L-methionyl-[peptide] + formate</text>
        <dbReference type="Rhea" id="RHEA:24420"/>
        <dbReference type="Rhea" id="RHEA-COMP:10639"/>
        <dbReference type="Rhea" id="RHEA-COMP:10640"/>
        <dbReference type="ChEBI" id="CHEBI:15377"/>
        <dbReference type="ChEBI" id="CHEBI:15740"/>
        <dbReference type="ChEBI" id="CHEBI:49298"/>
        <dbReference type="ChEBI" id="CHEBI:64731"/>
        <dbReference type="EC" id="3.5.1.88"/>
    </reaction>
</comment>
<reference evidence="2" key="1">
    <citation type="submission" date="2021-01" db="EMBL/GenBank/DDBJ databases">
        <authorList>
            <consortium name="Genoscope - CEA"/>
            <person name="William W."/>
        </authorList>
    </citation>
    <scope>NUCLEOTIDE SEQUENCE</scope>
</reference>
<dbReference type="AlphaFoldDB" id="A0A8S1KWR2"/>
<dbReference type="EMBL" id="CAJJDM010000025">
    <property type="protein sequence ID" value="CAD8057802.1"/>
    <property type="molecule type" value="Genomic_DNA"/>
</dbReference>
<dbReference type="InterPro" id="IPR023635">
    <property type="entry name" value="Peptide_deformylase"/>
</dbReference>
<comment type="function">
    <text evidence="1">Removes the formyl group from the N-terminal Met of newly synthesized proteins.</text>
</comment>
<dbReference type="Proteomes" id="UP000688137">
    <property type="component" value="Unassembled WGS sequence"/>
</dbReference>
<keyword evidence="1" id="KW-0648">Protein biosynthesis</keyword>
<dbReference type="EC" id="3.5.1.88" evidence="1"/>
<dbReference type="GO" id="GO:0046872">
    <property type="term" value="F:metal ion binding"/>
    <property type="evidence" value="ECO:0007669"/>
    <property type="project" value="UniProtKB-KW"/>
</dbReference>
<sequence>MANIIVFGDKLSNALFSKCLYYGAFNKRFYPKVDQMKLTAVDKRIRILAANQVGLEQSLFILLPQSSKMIPSEYKVIINPKILKISNEIVESIEESISFPYFKAKVNRYKTIFVSYDDKKGKTVQEELKGMESIWYQQAIDQVMGIPCISWVASQGKVELKPEYQKLAEQNPEFLKAFKEYVEIGQQQKYQERNLYRVNPQDEREDYALQGPTHKPENYELYEKLLKKLENELFYTF</sequence>
<evidence type="ECO:0000313" key="2">
    <source>
        <dbReference type="EMBL" id="CAD8057802.1"/>
    </source>
</evidence>
<dbReference type="PANTHER" id="PTHR10458">
    <property type="entry name" value="PEPTIDE DEFORMYLASE"/>
    <property type="match status" value="1"/>
</dbReference>
<keyword evidence="1" id="KW-0479">Metal-binding</keyword>
<dbReference type="Pfam" id="PF01327">
    <property type="entry name" value="Pep_deformylase"/>
    <property type="match status" value="1"/>
</dbReference>
<dbReference type="GO" id="GO:0006412">
    <property type="term" value="P:translation"/>
    <property type="evidence" value="ECO:0007669"/>
    <property type="project" value="UniProtKB-KW"/>
</dbReference>
<organism evidence="2 3">
    <name type="scientific">Paramecium primaurelia</name>
    <dbReference type="NCBI Taxonomy" id="5886"/>
    <lineage>
        <taxon>Eukaryota</taxon>
        <taxon>Sar</taxon>
        <taxon>Alveolata</taxon>
        <taxon>Ciliophora</taxon>
        <taxon>Intramacronucleata</taxon>
        <taxon>Oligohymenophorea</taxon>
        <taxon>Peniculida</taxon>
        <taxon>Parameciidae</taxon>
        <taxon>Paramecium</taxon>
    </lineage>
</organism>
<dbReference type="PANTHER" id="PTHR10458:SF22">
    <property type="entry name" value="PEPTIDE DEFORMYLASE"/>
    <property type="match status" value="1"/>
</dbReference>
<comment type="caution">
    <text evidence="2">The sequence shown here is derived from an EMBL/GenBank/DDBJ whole genome shotgun (WGS) entry which is preliminary data.</text>
</comment>
<name>A0A8S1KWR2_PARPR</name>
<comment type="similarity">
    <text evidence="1">Belongs to the polypeptide deformylase family.</text>
</comment>
<proteinExistence type="inferred from homology"/>